<name>A0A1A8VRR7_PLAOA</name>
<sequence length="79" mass="9295">MVYSSRESTAETFENLPHCQARSAFVEVILGRNYPLSWSMTTRKYIPVHTHIGVHAFLTEKRKRSPITQKKEKKEKEFI</sequence>
<evidence type="ECO:0000313" key="1">
    <source>
        <dbReference type="EMBL" id="SBS83216.1"/>
    </source>
</evidence>
<evidence type="ECO:0000313" key="2">
    <source>
        <dbReference type="Proteomes" id="UP000078560"/>
    </source>
</evidence>
<proteinExistence type="predicted"/>
<dbReference type="EMBL" id="FLQU01000252">
    <property type="protein sequence ID" value="SBS83216.1"/>
    <property type="molecule type" value="Genomic_DNA"/>
</dbReference>
<gene>
    <name evidence="1" type="ORF">POVCU2_0019620</name>
</gene>
<dbReference type="AlphaFoldDB" id="A0A1A8VRR7"/>
<dbReference type="Proteomes" id="UP000078560">
    <property type="component" value="Unassembled WGS sequence"/>
</dbReference>
<protein>
    <submittedName>
        <fullName evidence="1">Uncharacterized protein</fullName>
    </submittedName>
</protein>
<accession>A0A1A8VRR7</accession>
<organism evidence="1 2">
    <name type="scientific">Plasmodium ovale curtisi</name>
    <dbReference type="NCBI Taxonomy" id="864141"/>
    <lineage>
        <taxon>Eukaryota</taxon>
        <taxon>Sar</taxon>
        <taxon>Alveolata</taxon>
        <taxon>Apicomplexa</taxon>
        <taxon>Aconoidasida</taxon>
        <taxon>Haemosporida</taxon>
        <taxon>Plasmodiidae</taxon>
        <taxon>Plasmodium</taxon>
        <taxon>Plasmodium (Plasmodium)</taxon>
    </lineage>
</organism>
<reference evidence="2" key="1">
    <citation type="submission" date="2016-05" db="EMBL/GenBank/DDBJ databases">
        <authorList>
            <person name="Naeem Raeece"/>
        </authorList>
    </citation>
    <scope>NUCLEOTIDE SEQUENCE [LARGE SCALE GENOMIC DNA]</scope>
</reference>